<accession>A0A5B0X1Y5</accession>
<keyword evidence="1" id="KW-0812">Transmembrane</keyword>
<dbReference type="RefSeq" id="WP_149610989.1">
    <property type="nucleotide sequence ID" value="NZ_VTUX01000003.1"/>
</dbReference>
<sequence>MENQRKAFTVFMACLGGILFGAKTIVRVTSLLVMGFIGLLADAVIIREDKTDTEDGYLTGDYNFRTRKFDNGTDPYGWYEEDI</sequence>
<dbReference type="AlphaFoldDB" id="A0A5B0X1Y5"/>
<evidence type="ECO:0000256" key="1">
    <source>
        <dbReference type="SAM" id="Phobius"/>
    </source>
</evidence>
<keyword evidence="3" id="KW-1185">Reference proteome</keyword>
<evidence type="ECO:0000313" key="3">
    <source>
        <dbReference type="Proteomes" id="UP000323708"/>
    </source>
</evidence>
<evidence type="ECO:0000313" key="2">
    <source>
        <dbReference type="EMBL" id="KAA1192705.1"/>
    </source>
</evidence>
<reference evidence="2 3" key="1">
    <citation type="submission" date="2019-09" db="EMBL/GenBank/DDBJ databases">
        <authorList>
            <person name="Chen X.-Y."/>
        </authorList>
    </citation>
    <scope>NUCLEOTIDE SEQUENCE [LARGE SCALE GENOMIC DNA]</scope>
    <source>
        <strain evidence="2 3">NY5</strain>
    </source>
</reference>
<dbReference type="Proteomes" id="UP000323708">
    <property type="component" value="Unassembled WGS sequence"/>
</dbReference>
<keyword evidence="1" id="KW-1133">Transmembrane helix</keyword>
<dbReference type="EMBL" id="VTUX01000003">
    <property type="protein sequence ID" value="KAA1192705.1"/>
    <property type="molecule type" value="Genomic_DNA"/>
</dbReference>
<name>A0A5B0X1Y5_9GAMM</name>
<comment type="caution">
    <text evidence="2">The sequence shown here is derived from an EMBL/GenBank/DDBJ whole genome shotgun (WGS) entry which is preliminary data.</text>
</comment>
<protein>
    <submittedName>
        <fullName evidence="2">Uncharacterized protein</fullName>
    </submittedName>
</protein>
<proteinExistence type="predicted"/>
<feature type="transmembrane region" description="Helical" evidence="1">
    <location>
        <begin position="7"/>
        <end position="22"/>
    </location>
</feature>
<gene>
    <name evidence="2" type="ORF">F0M18_08595</name>
</gene>
<keyword evidence="1" id="KW-0472">Membrane</keyword>
<organism evidence="2 3">
    <name type="scientific">Pseudohalioglobus sediminis</name>
    <dbReference type="NCBI Taxonomy" id="2606449"/>
    <lineage>
        <taxon>Bacteria</taxon>
        <taxon>Pseudomonadati</taxon>
        <taxon>Pseudomonadota</taxon>
        <taxon>Gammaproteobacteria</taxon>
        <taxon>Cellvibrionales</taxon>
        <taxon>Halieaceae</taxon>
        <taxon>Pseudohalioglobus</taxon>
    </lineage>
</organism>